<feature type="transmembrane region" description="Helical" evidence="6">
    <location>
        <begin position="99"/>
        <end position="119"/>
    </location>
</feature>
<evidence type="ECO:0000256" key="6">
    <source>
        <dbReference type="SAM" id="Phobius"/>
    </source>
</evidence>
<comment type="caution">
    <text evidence="7">The sequence shown here is derived from an EMBL/GenBank/DDBJ whole genome shotgun (WGS) entry which is preliminary data.</text>
</comment>
<dbReference type="InterPro" id="IPR006603">
    <property type="entry name" value="PQ-loop_rpt"/>
</dbReference>
<dbReference type="Gene3D" id="1.20.1280.290">
    <property type="match status" value="2"/>
</dbReference>
<feature type="transmembrane region" description="Helical" evidence="6">
    <location>
        <begin position="293"/>
        <end position="310"/>
    </location>
</feature>
<evidence type="ECO:0000256" key="5">
    <source>
        <dbReference type="SAM" id="MobiDB-lite"/>
    </source>
</evidence>
<evidence type="ECO:0000256" key="1">
    <source>
        <dbReference type="ARBA" id="ARBA00004141"/>
    </source>
</evidence>
<feature type="transmembrane region" description="Helical" evidence="6">
    <location>
        <begin position="68"/>
        <end position="87"/>
    </location>
</feature>
<evidence type="ECO:0000313" key="7">
    <source>
        <dbReference type="EMBL" id="KAJ4980138.1"/>
    </source>
</evidence>
<reference evidence="7" key="1">
    <citation type="journal article" date="2023" name="Plant J.">
        <title>The genome of the king protea, Protea cynaroides.</title>
        <authorList>
            <person name="Chang J."/>
            <person name="Duong T.A."/>
            <person name="Schoeman C."/>
            <person name="Ma X."/>
            <person name="Roodt D."/>
            <person name="Barker N."/>
            <person name="Li Z."/>
            <person name="Van de Peer Y."/>
            <person name="Mizrachi E."/>
        </authorList>
    </citation>
    <scope>NUCLEOTIDE SEQUENCE</scope>
    <source>
        <tissue evidence="7">Young leaves</tissue>
    </source>
</reference>
<protein>
    <recommendedName>
        <fullName evidence="9">PQ-loop repeat family protein / transmembrane family protein</fullName>
    </recommendedName>
</protein>
<keyword evidence="3 6" id="KW-1133">Transmembrane helix</keyword>
<feature type="transmembrane region" description="Helical" evidence="6">
    <location>
        <begin position="331"/>
        <end position="349"/>
    </location>
</feature>
<dbReference type="SMART" id="SM00679">
    <property type="entry name" value="CTNS"/>
    <property type="match status" value="2"/>
</dbReference>
<dbReference type="InterPro" id="IPR051415">
    <property type="entry name" value="LAAT-1"/>
</dbReference>
<keyword evidence="4 6" id="KW-0472">Membrane</keyword>
<organism evidence="7 8">
    <name type="scientific">Protea cynaroides</name>
    <dbReference type="NCBI Taxonomy" id="273540"/>
    <lineage>
        <taxon>Eukaryota</taxon>
        <taxon>Viridiplantae</taxon>
        <taxon>Streptophyta</taxon>
        <taxon>Embryophyta</taxon>
        <taxon>Tracheophyta</taxon>
        <taxon>Spermatophyta</taxon>
        <taxon>Magnoliopsida</taxon>
        <taxon>Proteales</taxon>
        <taxon>Proteaceae</taxon>
        <taxon>Protea</taxon>
    </lineage>
</organism>
<keyword evidence="2 6" id="KW-0812">Transmembrane</keyword>
<dbReference type="PANTHER" id="PTHR16201">
    <property type="entry name" value="SEVEN TRANSMEMBRANE PROTEIN 1-RELATED"/>
    <property type="match status" value="1"/>
</dbReference>
<comment type="subcellular location">
    <subcellularLocation>
        <location evidence="1">Membrane</location>
        <topology evidence="1">Multi-pass membrane protein</topology>
    </subcellularLocation>
</comment>
<evidence type="ECO:0000313" key="8">
    <source>
        <dbReference type="Proteomes" id="UP001141806"/>
    </source>
</evidence>
<dbReference type="GO" id="GO:0016020">
    <property type="term" value="C:membrane"/>
    <property type="evidence" value="ECO:0007669"/>
    <property type="project" value="UniProtKB-SubCell"/>
</dbReference>
<dbReference type="Pfam" id="PF04193">
    <property type="entry name" value="PQ-loop"/>
    <property type="match status" value="2"/>
</dbReference>
<keyword evidence="8" id="KW-1185">Reference proteome</keyword>
<evidence type="ECO:0000256" key="3">
    <source>
        <dbReference type="ARBA" id="ARBA00022989"/>
    </source>
</evidence>
<dbReference type="AlphaFoldDB" id="A0A9Q0L085"/>
<dbReference type="FunFam" id="1.20.1280.290:FF:000012">
    <property type="entry name" value="Vacuolar membrane PQ loop repeat protein"/>
    <property type="match status" value="1"/>
</dbReference>
<evidence type="ECO:0008006" key="9">
    <source>
        <dbReference type="Google" id="ProtNLM"/>
    </source>
</evidence>
<dbReference type="FunFam" id="1.20.1280.290:FF:000019">
    <property type="entry name" value="PQ-loop repeat family protein / transmembrane family protein"/>
    <property type="match status" value="1"/>
</dbReference>
<accession>A0A9Q0L085</accession>
<evidence type="ECO:0000256" key="2">
    <source>
        <dbReference type="ARBA" id="ARBA00022692"/>
    </source>
</evidence>
<gene>
    <name evidence="7" type="ORF">NE237_010918</name>
</gene>
<dbReference type="Proteomes" id="UP001141806">
    <property type="component" value="Unassembled WGS sequence"/>
</dbReference>
<dbReference type="EMBL" id="JAMYWD010000002">
    <property type="protein sequence ID" value="KAJ4980138.1"/>
    <property type="molecule type" value="Genomic_DNA"/>
</dbReference>
<feature type="transmembrane region" description="Helical" evidence="6">
    <location>
        <begin position="235"/>
        <end position="253"/>
    </location>
</feature>
<dbReference type="PANTHER" id="PTHR16201:SF44">
    <property type="entry name" value="SEVEN TRANSMEMBRANE PROTEIN 1"/>
    <property type="match status" value="1"/>
</dbReference>
<feature type="transmembrane region" description="Helical" evidence="6">
    <location>
        <begin position="361"/>
        <end position="383"/>
    </location>
</feature>
<sequence length="408" mass="45160">MMGLPKSSLPVCPRNQHCSQWARIYVKYCLCGVKDGISLTLGMLSVISWGIAEVPQIITSYKQKSVEGLSIGFLMTWIIGDLFNIFGCLLEPATLPTQYYMAVLYTISTVTLTAQTIYYRHIYHRLKSRRQDQKGGLPSQKETIDEDSTVTENQTKFGDGVLTSSPIAVVSPDDPHGRTFYYVSARSLSKSLTPTAGSYLTRSPVTFLDRHSIEEPLLNEIDSTKSALAGRNKRILCVVSAVTLFVKMFGLYLSEHNRSDIAIEKPAGVVIRVGRKLFQNGGGLLLVNEVEDHSGIGTFLGWAMAAIYMGGRFPQIFLNIKRGDVEGLNPLMFVFALVGNATYVASILVSSFRWSKIKPNLPWLVDAAGCVILDCFILVHIAGPHYCLDGQLRFIDVKLIWNCEVGEA</sequence>
<dbReference type="OrthoDB" id="8048523at2759"/>
<proteinExistence type="predicted"/>
<name>A0A9Q0L085_9MAGN</name>
<evidence type="ECO:0000256" key="4">
    <source>
        <dbReference type="ARBA" id="ARBA00023136"/>
    </source>
</evidence>
<feature type="region of interest" description="Disordered" evidence="5">
    <location>
        <begin position="130"/>
        <end position="150"/>
    </location>
</feature>